<protein>
    <submittedName>
        <fullName evidence="1">3855_t:CDS:1</fullName>
    </submittedName>
</protein>
<accession>A0A9N9KIW2</accession>
<proteinExistence type="predicted"/>
<dbReference type="Proteomes" id="UP000789759">
    <property type="component" value="Unassembled WGS sequence"/>
</dbReference>
<dbReference type="AlphaFoldDB" id="A0A9N9KIW2"/>
<dbReference type="EMBL" id="CAJVQA010079887">
    <property type="protein sequence ID" value="CAG8836914.1"/>
    <property type="molecule type" value="Genomic_DNA"/>
</dbReference>
<dbReference type="OrthoDB" id="2432695at2759"/>
<keyword evidence="2" id="KW-1185">Reference proteome</keyword>
<feature type="non-terminal residue" evidence="1">
    <location>
        <position position="1"/>
    </location>
</feature>
<name>A0A9N9KIW2_9GLOM</name>
<reference evidence="1" key="1">
    <citation type="submission" date="2021-06" db="EMBL/GenBank/DDBJ databases">
        <authorList>
            <person name="Kallberg Y."/>
            <person name="Tangrot J."/>
            <person name="Rosling A."/>
        </authorList>
    </citation>
    <scope>NUCLEOTIDE SEQUENCE</scope>
    <source>
        <strain evidence="1">FL966</strain>
    </source>
</reference>
<evidence type="ECO:0000313" key="2">
    <source>
        <dbReference type="Proteomes" id="UP000789759"/>
    </source>
</evidence>
<organism evidence="1 2">
    <name type="scientific">Cetraspora pellucida</name>
    <dbReference type="NCBI Taxonomy" id="1433469"/>
    <lineage>
        <taxon>Eukaryota</taxon>
        <taxon>Fungi</taxon>
        <taxon>Fungi incertae sedis</taxon>
        <taxon>Mucoromycota</taxon>
        <taxon>Glomeromycotina</taxon>
        <taxon>Glomeromycetes</taxon>
        <taxon>Diversisporales</taxon>
        <taxon>Gigasporaceae</taxon>
        <taxon>Cetraspora</taxon>
    </lineage>
</organism>
<comment type="caution">
    <text evidence="1">The sequence shown here is derived from an EMBL/GenBank/DDBJ whole genome shotgun (WGS) entry which is preliminary data.</text>
</comment>
<feature type="non-terminal residue" evidence="1">
    <location>
        <position position="72"/>
    </location>
</feature>
<gene>
    <name evidence="1" type="ORF">CPELLU_LOCUS21467</name>
</gene>
<evidence type="ECO:0000313" key="1">
    <source>
        <dbReference type="EMBL" id="CAG8836914.1"/>
    </source>
</evidence>
<sequence>NFKQQCINTGLTLLQLISDNNTRWNSTNLIIERALYLQKAIQNIILINNDLKIYELSDFEWNYLQKIYNILQ</sequence>